<organism evidence="1 2">
    <name type="scientific">Pistacia atlantica</name>
    <dbReference type="NCBI Taxonomy" id="434234"/>
    <lineage>
        <taxon>Eukaryota</taxon>
        <taxon>Viridiplantae</taxon>
        <taxon>Streptophyta</taxon>
        <taxon>Embryophyta</taxon>
        <taxon>Tracheophyta</taxon>
        <taxon>Spermatophyta</taxon>
        <taxon>Magnoliopsida</taxon>
        <taxon>eudicotyledons</taxon>
        <taxon>Gunneridae</taxon>
        <taxon>Pentapetalae</taxon>
        <taxon>rosids</taxon>
        <taxon>malvids</taxon>
        <taxon>Sapindales</taxon>
        <taxon>Anacardiaceae</taxon>
        <taxon>Pistacia</taxon>
    </lineage>
</organism>
<evidence type="ECO:0000313" key="1">
    <source>
        <dbReference type="EMBL" id="KAJ0092546.1"/>
    </source>
</evidence>
<comment type="caution">
    <text evidence="1">The sequence shown here is derived from an EMBL/GenBank/DDBJ whole genome shotgun (WGS) entry which is preliminary data.</text>
</comment>
<proteinExistence type="predicted"/>
<dbReference type="EMBL" id="CM047903">
    <property type="protein sequence ID" value="KAJ0092546.1"/>
    <property type="molecule type" value="Genomic_DNA"/>
</dbReference>
<keyword evidence="2" id="KW-1185">Reference proteome</keyword>
<protein>
    <submittedName>
        <fullName evidence="1">Uncharacterized protein</fullName>
    </submittedName>
</protein>
<gene>
    <name evidence="1" type="ORF">Patl1_25550</name>
</gene>
<sequence length="246" mass="28127">MLASPVCMGNEYLRQSCKKNLSKSCLMREISSLSPTEPEPISPLKDLRKRRDMSSIRVLFSHHLDEDIIKRQKKILARLGASEAISITDATHFITDQFVRTRNILEAIASGKPVVTHLWLKSIGQVKVHVDEEAYLLRDTKKEKEFGFSMPVTLARARKLPLLQGRRVLITPHIKPSKETISGLVKAVHGQEDYRICEPFLEKGAAVYSSELLLNGIVIQKLEYERYSDFIIHMSSKHIHDKKDFH</sequence>
<evidence type="ECO:0000313" key="2">
    <source>
        <dbReference type="Proteomes" id="UP001164250"/>
    </source>
</evidence>
<accession>A0ACC1B0R9</accession>
<reference evidence="2" key="1">
    <citation type="journal article" date="2023" name="G3 (Bethesda)">
        <title>Genome assembly and association tests identify interacting loci associated with vigor, precocity, and sex in interspecific pistachio rootstocks.</title>
        <authorList>
            <person name="Palmer W."/>
            <person name="Jacygrad E."/>
            <person name="Sagayaradj S."/>
            <person name="Cavanaugh K."/>
            <person name="Han R."/>
            <person name="Bertier L."/>
            <person name="Beede B."/>
            <person name="Kafkas S."/>
            <person name="Golino D."/>
            <person name="Preece J."/>
            <person name="Michelmore R."/>
        </authorList>
    </citation>
    <scope>NUCLEOTIDE SEQUENCE [LARGE SCALE GENOMIC DNA]</scope>
</reference>
<name>A0ACC1B0R9_9ROSI</name>
<dbReference type="Proteomes" id="UP001164250">
    <property type="component" value="Chromosome 7"/>
</dbReference>